<dbReference type="RefSeq" id="YP_009283845.1">
    <property type="nucleotide sequence ID" value="NC_031045.1"/>
</dbReference>
<name>A0A193GY12_9CAUD</name>
<dbReference type="GeneID" id="30313728"/>
<evidence type="ECO:0000313" key="2">
    <source>
        <dbReference type="Proteomes" id="UP000202398"/>
    </source>
</evidence>
<dbReference type="KEGG" id="vg:30313728"/>
<sequence length="135" mass="15726">MKRYRLKFELTRREDNELIYGEIFIYDPYDTEYTEWLKIILAGEVDKVYRAIEKDAKGVLSFGHLRVAAMIGSALEIVSEAIAIDLPGEHIFIRESKVDMATNYVMKLTLAENMENNKPSIFRRFMNKLKGVKND</sequence>
<accession>A0A193GY12</accession>
<organism evidence="1 2">
    <name type="scientific">Salmonella phage GG32</name>
    <dbReference type="NCBI Taxonomy" id="1868169"/>
    <lineage>
        <taxon>Viruses</taxon>
        <taxon>Duplodnaviria</taxon>
        <taxon>Heunggongvirae</taxon>
        <taxon>Uroviricota</taxon>
        <taxon>Caudoviricetes</taxon>
        <taxon>Pantevenvirales</taxon>
        <taxon>Ackermannviridae</taxon>
        <taxon>Cvivirinae</taxon>
        <taxon>Kuttervirus</taxon>
        <taxon>Kuttervirus GG32</taxon>
    </lineage>
</organism>
<evidence type="ECO:0000313" key="1">
    <source>
        <dbReference type="EMBL" id="ANN85919.1"/>
    </source>
</evidence>
<keyword evidence="2" id="KW-1185">Reference proteome</keyword>
<protein>
    <submittedName>
        <fullName evidence="1">Uncharacterized protein</fullName>
    </submittedName>
</protein>
<dbReference type="EMBL" id="KX245012">
    <property type="protein sequence ID" value="ANN85919.1"/>
    <property type="molecule type" value="Genomic_DNA"/>
</dbReference>
<reference evidence="1 2" key="1">
    <citation type="submission" date="2016-05" db="EMBL/GenBank/DDBJ databases">
        <title>Genome Sequence of Salmonella enterica Serovar Typhimurium Phage GG32 strain from environment in Korea.</title>
        <authorList>
            <person name="Chae S.-J."/>
            <person name="Kwon T."/>
            <person name="Lee S."/>
            <person name="Kim J."/>
            <person name="Yoo C.-K."/>
            <person name="Chung G.T."/>
            <person name="Kim D.-W."/>
            <person name="Lee D.-Y."/>
        </authorList>
    </citation>
    <scope>NUCLEOTIDE SEQUENCE [LARGE SCALE GENOMIC DNA]</scope>
</reference>
<dbReference type="Proteomes" id="UP000202398">
    <property type="component" value="Segment"/>
</dbReference>
<proteinExistence type="predicted"/>